<protein>
    <submittedName>
        <fullName evidence="2">Uncharacterized protein</fullName>
    </submittedName>
</protein>
<keyword evidence="3" id="KW-1185">Reference proteome</keyword>
<dbReference type="Proteomes" id="UP001174694">
    <property type="component" value="Unassembled WGS sequence"/>
</dbReference>
<evidence type="ECO:0000313" key="2">
    <source>
        <dbReference type="EMBL" id="KAJ9144048.1"/>
    </source>
</evidence>
<gene>
    <name evidence="2" type="ORF">NKR23_g6189</name>
</gene>
<comment type="caution">
    <text evidence="2">The sequence shown here is derived from an EMBL/GenBank/DDBJ whole genome shotgun (WGS) entry which is preliminary data.</text>
</comment>
<evidence type="ECO:0000313" key="3">
    <source>
        <dbReference type="Proteomes" id="UP001174694"/>
    </source>
</evidence>
<accession>A0AA38RRI8</accession>
<keyword evidence="1" id="KW-0812">Transmembrane</keyword>
<sequence>MGANLSSTQVVDTSKDVLHPSDVTAITILGIAWLCSAYGIGMIWTVMALIDRWRGPHGDRPISFATVVAALLLSAAWPLVLIALLMN</sequence>
<name>A0AA38RRI8_9PEZI</name>
<keyword evidence="1" id="KW-0472">Membrane</keyword>
<dbReference type="EMBL" id="JANBVO010000017">
    <property type="protein sequence ID" value="KAJ9144048.1"/>
    <property type="molecule type" value="Genomic_DNA"/>
</dbReference>
<feature type="transmembrane region" description="Helical" evidence="1">
    <location>
        <begin position="62"/>
        <end position="86"/>
    </location>
</feature>
<reference evidence="2" key="1">
    <citation type="submission" date="2022-07" db="EMBL/GenBank/DDBJ databases">
        <title>Fungi with potential for degradation of polypropylene.</title>
        <authorList>
            <person name="Gostincar C."/>
        </authorList>
    </citation>
    <scope>NUCLEOTIDE SEQUENCE</scope>
    <source>
        <strain evidence="2">EXF-13308</strain>
    </source>
</reference>
<evidence type="ECO:0000256" key="1">
    <source>
        <dbReference type="SAM" id="Phobius"/>
    </source>
</evidence>
<organism evidence="2 3">
    <name type="scientific">Pleurostoma richardsiae</name>
    <dbReference type="NCBI Taxonomy" id="41990"/>
    <lineage>
        <taxon>Eukaryota</taxon>
        <taxon>Fungi</taxon>
        <taxon>Dikarya</taxon>
        <taxon>Ascomycota</taxon>
        <taxon>Pezizomycotina</taxon>
        <taxon>Sordariomycetes</taxon>
        <taxon>Sordariomycetidae</taxon>
        <taxon>Calosphaeriales</taxon>
        <taxon>Pleurostomataceae</taxon>
        <taxon>Pleurostoma</taxon>
    </lineage>
</organism>
<proteinExistence type="predicted"/>
<keyword evidence="1" id="KW-1133">Transmembrane helix</keyword>
<feature type="transmembrane region" description="Helical" evidence="1">
    <location>
        <begin position="25"/>
        <end position="50"/>
    </location>
</feature>
<dbReference type="AlphaFoldDB" id="A0AA38RRI8"/>